<evidence type="ECO:0000313" key="1">
    <source>
        <dbReference type="EMBL" id="KAF4355620.1"/>
    </source>
</evidence>
<proteinExistence type="predicted"/>
<protein>
    <submittedName>
        <fullName evidence="1">Uncharacterized protein</fullName>
    </submittedName>
</protein>
<dbReference type="AlphaFoldDB" id="A0A7J6ECX8"/>
<sequence>MTHRELEKHIFSSISFKGLNLFDCLRGNLWDKVVPIKDQGLEQPSWRDVRAELGFVYENTHDGL</sequence>
<accession>A0A7J6ECX8</accession>
<dbReference type="EMBL" id="JAATIP010000263">
    <property type="protein sequence ID" value="KAF4355620.1"/>
    <property type="molecule type" value="Genomic_DNA"/>
</dbReference>
<gene>
    <name evidence="1" type="ORF">F8388_013037</name>
</gene>
<organism evidence="1 2">
    <name type="scientific">Cannabis sativa</name>
    <name type="common">Hemp</name>
    <name type="synonym">Marijuana</name>
    <dbReference type="NCBI Taxonomy" id="3483"/>
    <lineage>
        <taxon>Eukaryota</taxon>
        <taxon>Viridiplantae</taxon>
        <taxon>Streptophyta</taxon>
        <taxon>Embryophyta</taxon>
        <taxon>Tracheophyta</taxon>
        <taxon>Spermatophyta</taxon>
        <taxon>Magnoliopsida</taxon>
        <taxon>eudicotyledons</taxon>
        <taxon>Gunneridae</taxon>
        <taxon>Pentapetalae</taxon>
        <taxon>rosids</taxon>
        <taxon>fabids</taxon>
        <taxon>Rosales</taxon>
        <taxon>Cannabaceae</taxon>
        <taxon>Cannabis</taxon>
    </lineage>
</organism>
<dbReference type="Proteomes" id="UP000525078">
    <property type="component" value="Unassembled WGS sequence"/>
</dbReference>
<name>A0A7J6ECX8_CANSA</name>
<evidence type="ECO:0000313" key="2">
    <source>
        <dbReference type="Proteomes" id="UP000525078"/>
    </source>
</evidence>
<comment type="caution">
    <text evidence="1">The sequence shown here is derived from an EMBL/GenBank/DDBJ whole genome shotgun (WGS) entry which is preliminary data.</text>
</comment>
<reference evidence="1 2" key="1">
    <citation type="journal article" date="2020" name="bioRxiv">
        <title>Sequence and annotation of 42 cannabis genomes reveals extensive copy number variation in cannabinoid synthesis and pathogen resistance genes.</title>
        <authorList>
            <person name="Mckernan K.J."/>
            <person name="Helbert Y."/>
            <person name="Kane L.T."/>
            <person name="Ebling H."/>
            <person name="Zhang L."/>
            <person name="Liu B."/>
            <person name="Eaton Z."/>
            <person name="Mclaughlin S."/>
            <person name="Kingan S."/>
            <person name="Baybayan P."/>
            <person name="Concepcion G."/>
            <person name="Jordan M."/>
            <person name="Riva A."/>
            <person name="Barbazuk W."/>
            <person name="Harkins T."/>
        </authorList>
    </citation>
    <scope>NUCLEOTIDE SEQUENCE [LARGE SCALE GENOMIC DNA]</scope>
    <source>
        <strain evidence="2">cv. Jamaican Lion 4</strain>
        <tissue evidence="1">Leaf</tissue>
    </source>
</reference>